<name>A0ACA9UJ55_BIOOC</name>
<protein>
    <submittedName>
        <fullName evidence="1">Uncharacterized protein</fullName>
    </submittedName>
</protein>
<sequence length="312" mass="35486">MTGLQWNYDVLRNYYASRKLNPIIQHLLQACPGSCVWGIGGHSVVLKVAPGIAAKVSLEPGDERLVREQAILTRLLDADPACPYIIQSFLQRDDVIFFELLENGTLHQQLTFVNSPKPIFRWMYQLSLAVAALEPIGYAHGDLNPRNVVFDSEDTLRLIDFDHSLQAGGKVDVGDEPYVRYHNDPSHYGWAGPATEQFALGSLFWYMTRGSELYSELSGFDRVNTLIARKFPSLDLQDPVNRIISNCWEEKYVSVAELVTDLEVILGEEEVIEGRHETINQEEKKIICEKYYREVMALVTAREKNELNQHDA</sequence>
<keyword evidence="2" id="KW-1185">Reference proteome</keyword>
<evidence type="ECO:0000313" key="1">
    <source>
        <dbReference type="EMBL" id="CAG9952492.1"/>
    </source>
</evidence>
<proteinExistence type="predicted"/>
<evidence type="ECO:0000313" key="2">
    <source>
        <dbReference type="Proteomes" id="UP000836387"/>
    </source>
</evidence>
<accession>A0ACA9UJ55</accession>
<dbReference type="EMBL" id="CADEHS020000494">
    <property type="protein sequence ID" value="CAG9952492.1"/>
    <property type="molecule type" value="Genomic_DNA"/>
</dbReference>
<dbReference type="Proteomes" id="UP000836387">
    <property type="component" value="Unassembled WGS sequence"/>
</dbReference>
<reference evidence="1" key="2">
    <citation type="submission" date="2021-10" db="EMBL/GenBank/DDBJ databases">
        <authorList>
            <person name="Piombo E."/>
        </authorList>
    </citation>
    <scope>NUCLEOTIDE SEQUENCE</scope>
</reference>
<reference evidence="1" key="1">
    <citation type="submission" date="2020-04" db="EMBL/GenBank/DDBJ databases">
        <authorList>
            <person name="Broberg M."/>
        </authorList>
    </citation>
    <scope>NUCLEOTIDE SEQUENCE</scope>
</reference>
<organism evidence="1 2">
    <name type="scientific">Clonostachys rosea f. rosea IK726</name>
    <dbReference type="NCBI Taxonomy" id="1349383"/>
    <lineage>
        <taxon>Eukaryota</taxon>
        <taxon>Fungi</taxon>
        <taxon>Dikarya</taxon>
        <taxon>Ascomycota</taxon>
        <taxon>Pezizomycotina</taxon>
        <taxon>Sordariomycetes</taxon>
        <taxon>Hypocreomycetidae</taxon>
        <taxon>Hypocreales</taxon>
        <taxon>Bionectriaceae</taxon>
        <taxon>Clonostachys</taxon>
    </lineage>
</organism>
<gene>
    <name evidence="1" type="ORF">CRV2_00017743</name>
</gene>
<comment type="caution">
    <text evidence="1">The sequence shown here is derived from an EMBL/GenBank/DDBJ whole genome shotgun (WGS) entry which is preliminary data.</text>
</comment>